<dbReference type="CDD" id="cd00317">
    <property type="entry name" value="cyclophilin"/>
    <property type="match status" value="1"/>
</dbReference>
<gene>
    <name evidence="4" type="ORF">Cba03nite_52650</name>
</gene>
<dbReference type="PANTHER" id="PTHR45625:SF3">
    <property type="entry name" value="PEPTIDYL-PROLYL CIS-TRANS ISOMERASE B-RELATED"/>
    <property type="match status" value="1"/>
</dbReference>
<name>A0A8J3JG27_9ACTN</name>
<dbReference type="Pfam" id="PF00160">
    <property type="entry name" value="Pro_isomerase"/>
    <property type="match status" value="1"/>
</dbReference>
<dbReference type="InterPro" id="IPR044666">
    <property type="entry name" value="Cyclophilin_A-like"/>
</dbReference>
<comment type="function">
    <text evidence="1">PPIases accelerate the folding of proteins. It catalyzes the cis-trans isomerization of proline imidic peptide bonds in oligopeptides.</text>
</comment>
<evidence type="ECO:0000256" key="2">
    <source>
        <dbReference type="SAM" id="Phobius"/>
    </source>
</evidence>
<feature type="transmembrane region" description="Helical" evidence="2">
    <location>
        <begin position="35"/>
        <end position="54"/>
    </location>
</feature>
<dbReference type="Proteomes" id="UP000601223">
    <property type="component" value="Unassembled WGS sequence"/>
</dbReference>
<dbReference type="AlphaFoldDB" id="A0A8J3JG27"/>
<organism evidence="4 5">
    <name type="scientific">Catellatospora bangladeshensis</name>
    <dbReference type="NCBI Taxonomy" id="310355"/>
    <lineage>
        <taxon>Bacteria</taxon>
        <taxon>Bacillati</taxon>
        <taxon>Actinomycetota</taxon>
        <taxon>Actinomycetes</taxon>
        <taxon>Micromonosporales</taxon>
        <taxon>Micromonosporaceae</taxon>
        <taxon>Catellatospora</taxon>
    </lineage>
</organism>
<proteinExistence type="predicted"/>
<feature type="domain" description="PPIase cyclophilin-type" evidence="3">
    <location>
        <begin position="111"/>
        <end position="262"/>
    </location>
</feature>
<dbReference type="EMBL" id="BONF01000032">
    <property type="protein sequence ID" value="GIF83916.1"/>
    <property type="molecule type" value="Genomic_DNA"/>
</dbReference>
<dbReference type="SUPFAM" id="SSF50891">
    <property type="entry name" value="Cyclophilin-like"/>
    <property type="match status" value="1"/>
</dbReference>
<comment type="caution">
    <text evidence="4">The sequence shown here is derived from an EMBL/GenBank/DDBJ whole genome shotgun (WGS) entry which is preliminary data.</text>
</comment>
<keyword evidence="2" id="KW-1133">Transmembrane helix</keyword>
<dbReference type="PANTHER" id="PTHR45625">
    <property type="entry name" value="PEPTIDYL-PROLYL CIS-TRANS ISOMERASE-RELATED"/>
    <property type="match status" value="1"/>
</dbReference>
<reference evidence="4 5" key="1">
    <citation type="submission" date="2021-01" db="EMBL/GenBank/DDBJ databases">
        <title>Whole genome shotgun sequence of Catellatospora bangladeshensis NBRC 107357.</title>
        <authorList>
            <person name="Komaki H."/>
            <person name="Tamura T."/>
        </authorList>
    </citation>
    <scope>NUCLEOTIDE SEQUENCE [LARGE SCALE GENOMIC DNA]</scope>
    <source>
        <strain evidence="4 5">NBRC 107357</strain>
    </source>
</reference>
<dbReference type="InterPro" id="IPR002130">
    <property type="entry name" value="Cyclophilin-type_PPIase_dom"/>
</dbReference>
<evidence type="ECO:0000313" key="4">
    <source>
        <dbReference type="EMBL" id="GIF83916.1"/>
    </source>
</evidence>
<evidence type="ECO:0000256" key="1">
    <source>
        <dbReference type="ARBA" id="ARBA00002388"/>
    </source>
</evidence>
<dbReference type="PROSITE" id="PS50072">
    <property type="entry name" value="CSA_PPIASE_2"/>
    <property type="match status" value="1"/>
</dbReference>
<keyword evidence="4" id="KW-0413">Isomerase</keyword>
<evidence type="ECO:0000313" key="5">
    <source>
        <dbReference type="Proteomes" id="UP000601223"/>
    </source>
</evidence>
<protein>
    <submittedName>
        <fullName evidence="4">Peptidyl-prolyl cis-trans isomerase</fullName>
    </submittedName>
</protein>
<accession>A0A8J3JG27</accession>
<dbReference type="GO" id="GO:0003755">
    <property type="term" value="F:peptidyl-prolyl cis-trans isomerase activity"/>
    <property type="evidence" value="ECO:0007669"/>
    <property type="project" value="InterPro"/>
</dbReference>
<dbReference type="InterPro" id="IPR029000">
    <property type="entry name" value="Cyclophilin-like_dom_sf"/>
</dbReference>
<keyword evidence="2" id="KW-0472">Membrane</keyword>
<sequence>MSSTIQRQRAAARARLERQMGERLEEARKRKQRSAVIGAALALLLVAGGAFWLVTAMGGDDETTTAAGQPAPDGVVCTWTPDDPKANPNLKDVGTPPTEAIAKGTQTMTINTNLGPIEATVNTAKAPCTAASMTFLAGKKFFDNTKCHRLVTEGIKVLQCGDPSATGAGGPTYKMAEENLPNVTDPLQAYPAGTIAMAKQQQPGTTGSQFFIVYGESQLDSSYTVLGKITKGLDIVEKVAKDGNAADKIAPKTPVTITSLTLTPAAS</sequence>
<dbReference type="RefSeq" id="WP_203751386.1">
    <property type="nucleotide sequence ID" value="NZ_BONF01000032.1"/>
</dbReference>
<keyword evidence="5" id="KW-1185">Reference proteome</keyword>
<evidence type="ECO:0000259" key="3">
    <source>
        <dbReference type="PROSITE" id="PS50072"/>
    </source>
</evidence>
<keyword evidence="2" id="KW-0812">Transmembrane</keyword>
<dbReference type="Gene3D" id="2.40.100.10">
    <property type="entry name" value="Cyclophilin-like"/>
    <property type="match status" value="1"/>
</dbReference>